<dbReference type="EMBL" id="NJHN03000036">
    <property type="protein sequence ID" value="KAH9422653.1"/>
    <property type="molecule type" value="Genomic_DNA"/>
</dbReference>
<organism evidence="1 2">
    <name type="scientific">Dermatophagoides pteronyssinus</name>
    <name type="common">European house dust mite</name>
    <dbReference type="NCBI Taxonomy" id="6956"/>
    <lineage>
        <taxon>Eukaryota</taxon>
        <taxon>Metazoa</taxon>
        <taxon>Ecdysozoa</taxon>
        <taxon>Arthropoda</taxon>
        <taxon>Chelicerata</taxon>
        <taxon>Arachnida</taxon>
        <taxon>Acari</taxon>
        <taxon>Acariformes</taxon>
        <taxon>Sarcoptiformes</taxon>
        <taxon>Astigmata</taxon>
        <taxon>Psoroptidia</taxon>
        <taxon>Analgoidea</taxon>
        <taxon>Pyroglyphidae</taxon>
        <taxon>Dermatophagoidinae</taxon>
        <taxon>Dermatophagoides</taxon>
    </lineage>
</organism>
<proteinExistence type="predicted"/>
<dbReference type="Proteomes" id="UP000887458">
    <property type="component" value="Unassembled WGS sequence"/>
</dbReference>
<protein>
    <submittedName>
        <fullName evidence="1">Uncharacterized protein</fullName>
    </submittedName>
</protein>
<keyword evidence="2" id="KW-1185">Reference proteome</keyword>
<comment type="caution">
    <text evidence="1">The sequence shown here is derived from an EMBL/GenBank/DDBJ whole genome shotgun (WGS) entry which is preliminary data.</text>
</comment>
<evidence type="ECO:0000313" key="2">
    <source>
        <dbReference type="Proteomes" id="UP000887458"/>
    </source>
</evidence>
<sequence length="62" mass="7341">MKCIIVVWGKKMMIHFDECFFYKFSASRNETKKKFKCMISVRLHNDTMSTYTSSSDDLMNDA</sequence>
<reference evidence="1 2" key="2">
    <citation type="journal article" date="2022" name="Mol. Biol. Evol.">
        <title>Comparative Genomics Reveals Insights into the Divergent Evolution of Astigmatic Mites and Household Pest Adaptations.</title>
        <authorList>
            <person name="Xiong Q."/>
            <person name="Wan A.T."/>
            <person name="Liu X."/>
            <person name="Fung C.S."/>
            <person name="Xiao X."/>
            <person name="Malainual N."/>
            <person name="Hou J."/>
            <person name="Wang L."/>
            <person name="Wang M."/>
            <person name="Yang K.Y."/>
            <person name="Cui Y."/>
            <person name="Leung E.L."/>
            <person name="Nong W."/>
            <person name="Shin S.K."/>
            <person name="Au S.W."/>
            <person name="Jeong K.Y."/>
            <person name="Chew F.T."/>
            <person name="Hui J.H."/>
            <person name="Leung T.F."/>
            <person name="Tungtrongchitr A."/>
            <person name="Zhong N."/>
            <person name="Liu Z."/>
            <person name="Tsui S.K."/>
        </authorList>
    </citation>
    <scope>NUCLEOTIDE SEQUENCE [LARGE SCALE GENOMIC DNA]</scope>
    <source>
        <strain evidence="1">Derp</strain>
    </source>
</reference>
<evidence type="ECO:0000313" key="1">
    <source>
        <dbReference type="EMBL" id="KAH9422653.1"/>
    </source>
</evidence>
<name>A0ABQ8JJ78_DERPT</name>
<accession>A0ABQ8JJ78</accession>
<reference evidence="1 2" key="1">
    <citation type="journal article" date="2018" name="J. Allergy Clin. Immunol.">
        <title>High-quality assembly of Dermatophagoides pteronyssinus genome and transcriptome reveals a wide range of novel allergens.</title>
        <authorList>
            <person name="Liu X.Y."/>
            <person name="Yang K.Y."/>
            <person name="Wang M.Q."/>
            <person name="Kwok J.S."/>
            <person name="Zeng X."/>
            <person name="Yang Z."/>
            <person name="Xiao X.J."/>
            <person name="Lau C.P."/>
            <person name="Li Y."/>
            <person name="Huang Z.M."/>
            <person name="Ba J.G."/>
            <person name="Yim A.K."/>
            <person name="Ouyang C.Y."/>
            <person name="Ngai S.M."/>
            <person name="Chan T.F."/>
            <person name="Leung E.L."/>
            <person name="Liu L."/>
            <person name="Liu Z.G."/>
            <person name="Tsui S.K."/>
        </authorList>
    </citation>
    <scope>NUCLEOTIDE SEQUENCE [LARGE SCALE GENOMIC DNA]</scope>
    <source>
        <strain evidence="1">Derp</strain>
    </source>
</reference>
<gene>
    <name evidence="1" type="ORF">DERP_003330</name>
</gene>